<dbReference type="RefSeq" id="WP_008769190.1">
    <property type="nucleotide sequence ID" value="NZ_JGCY01000220.1"/>
</dbReference>
<proteinExistence type="predicted"/>
<gene>
    <name evidence="3" type="ORF">M124_0139</name>
</gene>
<protein>
    <submittedName>
        <fullName evidence="3">Glycosyl transferase 90 family protein</fullName>
    </submittedName>
</protein>
<dbReference type="SMART" id="SM00672">
    <property type="entry name" value="CAP10"/>
    <property type="match status" value="1"/>
</dbReference>
<evidence type="ECO:0000313" key="3">
    <source>
        <dbReference type="EMBL" id="EXY75930.1"/>
    </source>
</evidence>
<reference evidence="3 4" key="1">
    <citation type="submission" date="2014-02" db="EMBL/GenBank/DDBJ databases">
        <authorList>
            <person name="Sears C."/>
            <person name="Carroll K."/>
            <person name="Sack B.R."/>
            <person name="Qadri F."/>
            <person name="Myers L.L."/>
            <person name="Chung G.-T."/>
            <person name="Escheverria P."/>
            <person name="Fraser C.M."/>
            <person name="Sadzewicz L."/>
            <person name="Shefchek K.A."/>
            <person name="Tallon L."/>
            <person name="Das S.P."/>
            <person name="Daugherty S."/>
            <person name="Mongodin E.F."/>
        </authorList>
    </citation>
    <scope>NUCLEOTIDE SEQUENCE [LARGE SCALE GENOMIC DNA]</scope>
    <source>
        <strain evidence="4">3988T(B)14</strain>
    </source>
</reference>
<dbReference type="PANTHER" id="PTHR12203">
    <property type="entry name" value="KDEL LYS-ASP-GLU-LEU CONTAINING - RELATED"/>
    <property type="match status" value="1"/>
</dbReference>
<sequence length="340" mass="40368">MGDSLVYKLRSGKPPKFIYFAYDMLKMAIPSYFYRMQLKRTIAQLSKRPDRAYIEERVSYYNRLSGNNHPIPQGTHVENKIRYLIYRGKLGNYKMSYFHKAYFFDAREYTRWFSPDLRWQYCPGDVYFTPDSPTIVKSRLLAGDNQNSVILKLDALRHFMFVNDKRSFTTKKDCAIFRGKIRDSRIRTQFIKMYINHPLCDCGVVGHEAGIPQEWMVAKKTIREHLEYKFILSLEGNDVASNLKWVMSSNSIAVMTRPTCETWFMEGKLIPDYHYIEIKNDFSDFEEKLTYYINHPEKAQQIIDHAHEYIKQFQNKKRERLISLLVLDKYFKATGQSGEM</sequence>
<evidence type="ECO:0000256" key="1">
    <source>
        <dbReference type="ARBA" id="ARBA00022679"/>
    </source>
</evidence>
<name>A0A015W623_BACFG</name>
<dbReference type="EMBL" id="JGCY01000220">
    <property type="protein sequence ID" value="EXY75930.1"/>
    <property type="molecule type" value="Genomic_DNA"/>
</dbReference>
<dbReference type="AlphaFoldDB" id="A0A015W623"/>
<keyword evidence="1 3" id="KW-0808">Transferase</keyword>
<feature type="domain" description="Glycosyl transferase CAP10" evidence="2">
    <location>
        <begin position="126"/>
        <end position="331"/>
    </location>
</feature>
<evidence type="ECO:0000259" key="2">
    <source>
        <dbReference type="SMART" id="SM00672"/>
    </source>
</evidence>
<comment type="caution">
    <text evidence="3">The sequence shown here is derived from an EMBL/GenBank/DDBJ whole genome shotgun (WGS) entry which is preliminary data.</text>
</comment>
<dbReference type="InterPro" id="IPR051091">
    <property type="entry name" value="O-Glucosyltr/Glycosyltrsf_90"/>
</dbReference>
<dbReference type="Proteomes" id="UP000020529">
    <property type="component" value="Unassembled WGS sequence"/>
</dbReference>
<dbReference type="Pfam" id="PF05686">
    <property type="entry name" value="Glyco_transf_90"/>
    <property type="match status" value="1"/>
</dbReference>
<evidence type="ECO:0000313" key="4">
    <source>
        <dbReference type="Proteomes" id="UP000020529"/>
    </source>
</evidence>
<dbReference type="InterPro" id="IPR006598">
    <property type="entry name" value="CAP10"/>
</dbReference>
<accession>A0A015W623</accession>
<dbReference type="GO" id="GO:0016740">
    <property type="term" value="F:transferase activity"/>
    <property type="evidence" value="ECO:0007669"/>
    <property type="project" value="UniProtKB-KW"/>
</dbReference>
<organism evidence="3 4">
    <name type="scientific">Bacteroides fragilis str. 3988T(B)14</name>
    <dbReference type="NCBI Taxonomy" id="1339315"/>
    <lineage>
        <taxon>Bacteria</taxon>
        <taxon>Pseudomonadati</taxon>
        <taxon>Bacteroidota</taxon>
        <taxon>Bacteroidia</taxon>
        <taxon>Bacteroidales</taxon>
        <taxon>Bacteroidaceae</taxon>
        <taxon>Bacteroides</taxon>
    </lineage>
</organism>
<dbReference type="PANTHER" id="PTHR12203:SF35">
    <property type="entry name" value="PROTEIN O-GLUCOSYLTRANSFERASE 1"/>
    <property type="match status" value="1"/>
</dbReference>
<dbReference type="PATRIC" id="fig|1339315.3.peg.957"/>